<dbReference type="GO" id="GO:0030466">
    <property type="term" value="P:silent mating-type cassette heterochromatin formation"/>
    <property type="evidence" value="ECO:0007669"/>
    <property type="project" value="TreeGrafter"/>
</dbReference>
<reference evidence="2" key="1">
    <citation type="journal article" date="2020" name="Stud. Mycol.">
        <title>101 Dothideomycetes genomes: a test case for predicting lifestyles and emergence of pathogens.</title>
        <authorList>
            <person name="Haridas S."/>
            <person name="Albert R."/>
            <person name="Binder M."/>
            <person name="Bloem J."/>
            <person name="Labutti K."/>
            <person name="Salamov A."/>
            <person name="Andreopoulos B."/>
            <person name="Baker S."/>
            <person name="Barry K."/>
            <person name="Bills G."/>
            <person name="Bluhm B."/>
            <person name="Cannon C."/>
            <person name="Castanera R."/>
            <person name="Culley D."/>
            <person name="Daum C."/>
            <person name="Ezra D."/>
            <person name="Gonzalez J."/>
            <person name="Henrissat B."/>
            <person name="Kuo A."/>
            <person name="Liang C."/>
            <person name="Lipzen A."/>
            <person name="Lutzoni F."/>
            <person name="Magnuson J."/>
            <person name="Mondo S."/>
            <person name="Nolan M."/>
            <person name="Ohm R."/>
            <person name="Pangilinan J."/>
            <person name="Park H.-J."/>
            <person name="Ramirez L."/>
            <person name="Alfaro M."/>
            <person name="Sun H."/>
            <person name="Tritt A."/>
            <person name="Yoshinaga Y."/>
            <person name="Zwiers L.-H."/>
            <person name="Turgeon B."/>
            <person name="Goodwin S."/>
            <person name="Spatafora J."/>
            <person name="Crous P."/>
            <person name="Grigoriev I."/>
        </authorList>
    </citation>
    <scope>NUCLEOTIDE SEQUENCE</scope>
    <source>
        <strain evidence="2">CBS 480.64</strain>
    </source>
</reference>
<organism evidence="2 3">
    <name type="scientific">Piedraia hortae CBS 480.64</name>
    <dbReference type="NCBI Taxonomy" id="1314780"/>
    <lineage>
        <taxon>Eukaryota</taxon>
        <taxon>Fungi</taxon>
        <taxon>Dikarya</taxon>
        <taxon>Ascomycota</taxon>
        <taxon>Pezizomycotina</taxon>
        <taxon>Dothideomycetes</taxon>
        <taxon>Dothideomycetidae</taxon>
        <taxon>Capnodiales</taxon>
        <taxon>Piedraiaceae</taxon>
        <taxon>Piedraia</taxon>
    </lineage>
</organism>
<dbReference type="GO" id="GO:0033553">
    <property type="term" value="C:rDNA heterochromatin"/>
    <property type="evidence" value="ECO:0007669"/>
    <property type="project" value="TreeGrafter"/>
</dbReference>
<feature type="domain" description="Cryptic loci regulator 2 N-terminal" evidence="1">
    <location>
        <begin position="58"/>
        <end position="121"/>
    </location>
</feature>
<proteinExistence type="predicted"/>
<dbReference type="InterPro" id="IPR031915">
    <property type="entry name" value="Clr2_N"/>
</dbReference>
<dbReference type="PANTHER" id="PTHR38046">
    <property type="entry name" value="CRYPTIC LOCI REGULATOR 2"/>
    <property type="match status" value="1"/>
</dbReference>
<evidence type="ECO:0000259" key="1">
    <source>
        <dbReference type="Pfam" id="PF16761"/>
    </source>
</evidence>
<evidence type="ECO:0000313" key="2">
    <source>
        <dbReference type="EMBL" id="KAF2864485.1"/>
    </source>
</evidence>
<protein>
    <recommendedName>
        <fullName evidence="1">Cryptic loci regulator 2 N-terminal domain-containing protein</fullName>
    </recommendedName>
</protein>
<accession>A0A6A7CC67</accession>
<dbReference type="Proteomes" id="UP000799421">
    <property type="component" value="Unassembled WGS sequence"/>
</dbReference>
<evidence type="ECO:0000313" key="3">
    <source>
        <dbReference type="Proteomes" id="UP000799421"/>
    </source>
</evidence>
<dbReference type="Pfam" id="PF16761">
    <property type="entry name" value="Clr2_transil"/>
    <property type="match status" value="1"/>
</dbReference>
<dbReference type="InterPro" id="IPR038986">
    <property type="entry name" value="Clr2"/>
</dbReference>
<dbReference type="GO" id="GO:0070824">
    <property type="term" value="C:SHREC complex"/>
    <property type="evidence" value="ECO:0007669"/>
    <property type="project" value="InterPro"/>
</dbReference>
<dbReference type="GO" id="GO:0031934">
    <property type="term" value="C:mating-type region heterochromatin"/>
    <property type="evidence" value="ECO:0007669"/>
    <property type="project" value="TreeGrafter"/>
</dbReference>
<gene>
    <name evidence="2" type="ORF">K470DRAFT_284208</name>
</gene>
<sequence length="163" mass="18125">MTAATAPVTLPINNDTDGIGVASFPKPATDKPCDSWWLKGIGLLWAADLGYSWPVKNFVLDRLLDGYAGYPKTHGHGKTRKSHYALGGYPSGKEFRNLKRFYPYFQWLVEGKQGQCVCSLCASEQSHDVEDVAGDDDDDDAEFRKHVRDINFAVVQRSLKTLA</sequence>
<dbReference type="AlphaFoldDB" id="A0A6A7CC67"/>
<dbReference type="EMBL" id="MU005957">
    <property type="protein sequence ID" value="KAF2864485.1"/>
    <property type="molecule type" value="Genomic_DNA"/>
</dbReference>
<keyword evidence="3" id="KW-1185">Reference proteome</keyword>
<name>A0A6A7CC67_9PEZI</name>
<dbReference type="PANTHER" id="PTHR38046:SF1">
    <property type="entry name" value="CRYPTIC LOCI REGULATOR 2"/>
    <property type="match status" value="1"/>
</dbReference>